<proteinExistence type="predicted"/>
<comment type="caution">
    <text evidence="2">The sequence shown here is derived from an EMBL/GenBank/DDBJ whole genome shotgun (WGS) entry which is preliminary data.</text>
</comment>
<accession>A0AAE0BNL9</accession>
<dbReference type="GO" id="GO:0016788">
    <property type="term" value="F:hydrolase activity, acting on ester bonds"/>
    <property type="evidence" value="ECO:0007669"/>
    <property type="project" value="TreeGrafter"/>
</dbReference>
<dbReference type="InterPro" id="IPR004843">
    <property type="entry name" value="Calcineurin-like_PHP"/>
</dbReference>
<dbReference type="EMBL" id="LGRX02033799">
    <property type="protein sequence ID" value="KAK3239866.1"/>
    <property type="molecule type" value="Genomic_DNA"/>
</dbReference>
<dbReference type="GO" id="GO:0005737">
    <property type="term" value="C:cytoplasm"/>
    <property type="evidence" value="ECO:0007669"/>
    <property type="project" value="TreeGrafter"/>
</dbReference>
<gene>
    <name evidence="2" type="ORF">CYMTET_50235</name>
</gene>
<dbReference type="CDD" id="cd07383">
    <property type="entry name" value="MPP_Dcr2"/>
    <property type="match status" value="1"/>
</dbReference>
<name>A0AAE0BNL9_9CHLO</name>
<evidence type="ECO:0000313" key="3">
    <source>
        <dbReference type="Proteomes" id="UP001190700"/>
    </source>
</evidence>
<dbReference type="InterPro" id="IPR029052">
    <property type="entry name" value="Metallo-depent_PP-like"/>
</dbReference>
<keyword evidence="3" id="KW-1185">Reference proteome</keyword>
<dbReference type="PANTHER" id="PTHR32440">
    <property type="entry name" value="PHOSPHATASE DCR2-RELATED-RELATED"/>
    <property type="match status" value="1"/>
</dbReference>
<dbReference type="PANTHER" id="PTHR32440:SF3">
    <property type="entry name" value="CALCINEURIN-LIKE PHOSPHOESTERASE DOMAIN-CONTAINING PROTEIN"/>
    <property type="match status" value="1"/>
</dbReference>
<sequence>MSIVEKVSDGRVGREHKTVGHIFASLYLKKDGNLNGDLMGYALNILPWRKCKTCKGKRQYRMYTGVVCLYYVGTCTRCLSGDARLAESGAPVAVSKVSDATLYDGTFKIVQFTDLHFGETSRDDQASQRVMQAVLAAEPDTDLVILSGDMISGDKNKMQNDPNWFQNKWQDIVLPLEHAGVPFACVFGNHDSEASLHNVAIAKLDRESSRLSLTKCTPAPGTNPVHINYHLEILPTKKPQLETMPALNDTFYAPHIRALDGSVARSALTTEHEQAAARIWLLDSGRRGCGGQSRGWGCVPGRTIKWIEQEAADLAHQAQRWSGGFSPTPSLSFVHIPPPEFLQAWRSPSTRGNKWEAIACPSLNSGLVSVLRRANITAVYSGHDHNNDFVGLVQGVRLAYGRKSGYGGYGPRPVTSRGARVILLREGEDASVAPTWIRTENGVKHLQAPTWEIVKMLARQNMCEQS</sequence>
<protein>
    <recommendedName>
        <fullName evidence="1">Calcineurin-like phosphoesterase domain-containing protein</fullName>
    </recommendedName>
</protein>
<evidence type="ECO:0000313" key="2">
    <source>
        <dbReference type="EMBL" id="KAK3239866.1"/>
    </source>
</evidence>
<dbReference type="Gene3D" id="3.60.21.10">
    <property type="match status" value="1"/>
</dbReference>
<feature type="domain" description="Calcineurin-like phosphoesterase" evidence="1">
    <location>
        <begin position="107"/>
        <end position="386"/>
    </location>
</feature>
<dbReference type="AlphaFoldDB" id="A0AAE0BNL9"/>
<dbReference type="Pfam" id="PF00149">
    <property type="entry name" value="Metallophos"/>
    <property type="match status" value="1"/>
</dbReference>
<dbReference type="SUPFAM" id="SSF56300">
    <property type="entry name" value="Metallo-dependent phosphatases"/>
    <property type="match status" value="1"/>
</dbReference>
<reference evidence="2 3" key="1">
    <citation type="journal article" date="2015" name="Genome Biol. Evol.">
        <title>Comparative Genomics of a Bacterivorous Green Alga Reveals Evolutionary Causalities and Consequences of Phago-Mixotrophic Mode of Nutrition.</title>
        <authorList>
            <person name="Burns J.A."/>
            <person name="Paasch A."/>
            <person name="Narechania A."/>
            <person name="Kim E."/>
        </authorList>
    </citation>
    <scope>NUCLEOTIDE SEQUENCE [LARGE SCALE GENOMIC DNA]</scope>
    <source>
        <strain evidence="2 3">PLY_AMNH</strain>
    </source>
</reference>
<organism evidence="2 3">
    <name type="scientific">Cymbomonas tetramitiformis</name>
    <dbReference type="NCBI Taxonomy" id="36881"/>
    <lineage>
        <taxon>Eukaryota</taxon>
        <taxon>Viridiplantae</taxon>
        <taxon>Chlorophyta</taxon>
        <taxon>Pyramimonadophyceae</taxon>
        <taxon>Pyramimonadales</taxon>
        <taxon>Pyramimonadaceae</taxon>
        <taxon>Cymbomonas</taxon>
    </lineage>
</organism>
<evidence type="ECO:0000259" key="1">
    <source>
        <dbReference type="Pfam" id="PF00149"/>
    </source>
</evidence>
<dbReference type="Proteomes" id="UP001190700">
    <property type="component" value="Unassembled WGS sequence"/>
</dbReference>